<proteinExistence type="predicted"/>
<dbReference type="EMBL" id="KF483846">
    <property type="protein sequence ID" value="AHC55175.1"/>
    <property type="molecule type" value="Genomic_DNA"/>
</dbReference>
<dbReference type="Proteomes" id="UP000232615">
    <property type="component" value="Segment"/>
</dbReference>
<accession>V9SEM3</accession>
<protein>
    <submittedName>
        <fullName evidence="1">Uncharacterized protein</fullName>
    </submittedName>
</protein>
<evidence type="ECO:0000313" key="1">
    <source>
        <dbReference type="EMBL" id="AHC55175.1"/>
    </source>
</evidence>
<keyword evidence="2" id="KW-1185">Reference proteome</keyword>
<evidence type="ECO:0000313" key="2">
    <source>
        <dbReference type="Proteomes" id="UP000232615"/>
    </source>
</evidence>
<reference evidence="1 2" key="1">
    <citation type="journal article" date="2014" name="Arch. Virol.">
        <title>Complete genome sequence of Tunisvirus, a new member of the proposed family Marseilleviridae.</title>
        <authorList>
            <person name="Aherfi S."/>
            <person name="Boughalmi M."/>
            <person name="Pagnier I."/>
            <person name="Fournous G."/>
            <person name="La Scola B."/>
            <person name="Raoult D."/>
            <person name="Colson P."/>
        </authorList>
    </citation>
    <scope>NUCLEOTIDE SEQUENCE [LARGE SCALE GENOMIC DNA]</scope>
    <source>
        <strain evidence="1 2">U484</strain>
    </source>
</reference>
<organism evidence="1 2">
    <name type="scientific">Tunisvirus fontaine2</name>
    <dbReference type="NCBI Taxonomy" id="1421067"/>
    <lineage>
        <taxon>Viruses</taxon>
        <taxon>Varidnaviria</taxon>
        <taxon>Bamfordvirae</taxon>
        <taxon>Nucleocytoviricota</taxon>
        <taxon>Megaviricetes</taxon>
        <taxon>Pimascovirales</taxon>
        <taxon>Pimascovirales incertae sedis</taxon>
        <taxon>Marseilleviridae</taxon>
        <taxon>Losannavirus</taxon>
        <taxon>Losannavirus tunisense</taxon>
    </lineage>
</organism>
<sequence length="120" mass="14481">MNSFIPPELLLFLHQKFGLEEKDFIFERAYQKYGLVGMDLHIPKYDISVHWDQYSDRHEDDKKKLQDDERLCQRLKVDVCQRIKASVPYAQEKRKENKRLIKELLKRVSTLEEKLLVDKC</sequence>
<name>V9SEM3_9VIRU</name>
<gene>
    <name evidence="1" type="ORF">TNS_ORF457</name>
</gene>